<accession>M8ED56</accession>
<dbReference type="Proteomes" id="UP000012081">
    <property type="component" value="Unassembled WGS sequence"/>
</dbReference>
<dbReference type="EMBL" id="APBN01000002">
    <property type="protein sequence ID" value="EMT53435.1"/>
    <property type="molecule type" value="Genomic_DNA"/>
</dbReference>
<evidence type="ECO:0000259" key="1">
    <source>
        <dbReference type="Pfam" id="PF02625"/>
    </source>
</evidence>
<gene>
    <name evidence="3" type="ORF">I532_05465</name>
</gene>
<evidence type="ECO:0000313" key="4">
    <source>
        <dbReference type="Proteomes" id="UP000012081"/>
    </source>
</evidence>
<feature type="domain" description="XdhC- CoxI" evidence="1">
    <location>
        <begin position="17"/>
        <end position="80"/>
    </location>
</feature>
<dbReference type="PANTHER" id="PTHR30388">
    <property type="entry name" value="ALDEHYDE OXIDOREDUCTASE MOLYBDENUM COFACTOR ASSEMBLY PROTEIN"/>
    <property type="match status" value="1"/>
</dbReference>
<dbReference type="AlphaFoldDB" id="M8ED56"/>
<keyword evidence="4" id="KW-1185">Reference proteome</keyword>
<evidence type="ECO:0000259" key="2">
    <source>
        <dbReference type="Pfam" id="PF13478"/>
    </source>
</evidence>
<dbReference type="Pfam" id="PF02625">
    <property type="entry name" value="XdhC_CoxI"/>
    <property type="match status" value="1"/>
</dbReference>
<dbReference type="Pfam" id="PF13478">
    <property type="entry name" value="XdhC_C"/>
    <property type="match status" value="1"/>
</dbReference>
<reference evidence="3 4" key="1">
    <citation type="submission" date="2013-03" db="EMBL/GenBank/DDBJ databases">
        <title>Assembly of a new bacterial strain Brevibacillus borstelensis AK1.</title>
        <authorList>
            <person name="Rajan I."/>
            <person name="PoliReddy D."/>
            <person name="Sugumar T."/>
            <person name="Rathinam K."/>
            <person name="Alqarawi S."/>
            <person name="Khalil A.B."/>
            <person name="Sivakumar N."/>
        </authorList>
    </citation>
    <scope>NUCLEOTIDE SEQUENCE [LARGE SCALE GENOMIC DNA]</scope>
    <source>
        <strain evidence="3 4">AK1</strain>
    </source>
</reference>
<protein>
    <submittedName>
        <fullName evidence="3">Xanthine dehydrogenase</fullName>
    </submittedName>
</protein>
<evidence type="ECO:0000313" key="3">
    <source>
        <dbReference type="EMBL" id="EMT53435.1"/>
    </source>
</evidence>
<dbReference type="PATRIC" id="fig|1300222.3.peg.1120"/>
<dbReference type="InterPro" id="IPR052698">
    <property type="entry name" value="MoCofactor_Util/Proc"/>
</dbReference>
<dbReference type="PANTHER" id="PTHR30388:SF6">
    <property type="entry name" value="XANTHINE DEHYDROGENASE SUBUNIT A-RELATED"/>
    <property type="match status" value="1"/>
</dbReference>
<comment type="caution">
    <text evidence="3">The sequence shown here is derived from an EMBL/GenBank/DDBJ whole genome shotgun (WGS) entry which is preliminary data.</text>
</comment>
<feature type="domain" description="XdhC Rossmann" evidence="2">
    <location>
        <begin position="231"/>
        <end position="374"/>
    </location>
</feature>
<name>M8ED56_9BACL</name>
<dbReference type="InterPro" id="IPR003777">
    <property type="entry name" value="XdhC_CoxI"/>
</dbReference>
<organism evidence="3 4">
    <name type="scientific">Brevibacillus borstelensis AK1</name>
    <dbReference type="NCBI Taxonomy" id="1300222"/>
    <lineage>
        <taxon>Bacteria</taxon>
        <taxon>Bacillati</taxon>
        <taxon>Bacillota</taxon>
        <taxon>Bacilli</taxon>
        <taxon>Bacillales</taxon>
        <taxon>Paenibacillaceae</taxon>
        <taxon>Brevibacillus</taxon>
    </lineage>
</organism>
<dbReference type="InterPro" id="IPR027051">
    <property type="entry name" value="XdhC_Rossmann_dom"/>
</dbReference>
<dbReference type="Gene3D" id="3.40.50.720">
    <property type="entry name" value="NAD(P)-binding Rossmann-like Domain"/>
    <property type="match status" value="1"/>
</dbReference>
<sequence length="396" mass="43250">MRDHAWIINMIKEAKTSGKRYAMATVVHVKGSAYRREGAKMLVDEEGKSTGMISGGCLEADVAEVAKQVLETGAPTVKTYVMDEDLVWGLGLGCPGTVEIYIEPLLHACSASDERQASAEGSFGNQEVPTHGDSVYDAWLSAIEDERAGILFTRLDTVGSGQTPAPFRLFVPEAGESIGSTGDLSLDRLVTAKARQLFLQKNPKSASLRVPFSEEREAVVFADVYIPPAEVIIFGAGHDAVPLAKTSVAAGFRTTVVDPRPAYNTEDRFPGTTRLLTDDKNGFEPLKIGNRSYIIIMNHHLERDIEALRFSLQTEAPYIGVLGPRSRCDRILKIIEGRGDLLREERLARLHNPVGLDIGAETAEEIALSIVTEVLAVHNGHQGHFLRGKERIHQPS</sequence>
<dbReference type="OrthoDB" id="9773039at2"/>
<dbReference type="STRING" id="1300222.I532_05465"/>
<proteinExistence type="predicted"/>
<dbReference type="RefSeq" id="WP_003386902.1">
    <property type="nucleotide sequence ID" value="NZ_APBN01000002.1"/>
</dbReference>